<keyword evidence="1" id="KW-0812">Transmembrane</keyword>
<gene>
    <name evidence="3" type="ORF">PEVE_00001428</name>
</gene>
<accession>A0ABN8Q421</accession>
<proteinExistence type="predicted"/>
<evidence type="ECO:0000313" key="3">
    <source>
        <dbReference type="EMBL" id="CAH3154503.1"/>
    </source>
</evidence>
<sequence>MLKEILILLLFVLSAGKSRELGDSLSDVHEGSHNNVLEEGTILNSQFEAVFQWIFKGIKSTFPYKLVVLHIYVIFFLFIPMVIVCGFLSPVQLFPISTAQLRPVTVIVQPHPFLRVKQKPCPDWKWPQCEGDDLFLVDQGDLDSSAATTSQNETVTSPDHIQPQYLNPTPCKPIIKFCKELPPETPHIEQKRDMRSPLLTLTEEKSGEQASRPSAQEPEFLDAADVQSAGTLPLLQSVEYKMCSSLHLNLRLPSTKHT</sequence>
<dbReference type="EMBL" id="CALNXI010001079">
    <property type="protein sequence ID" value="CAH3154503.1"/>
    <property type="molecule type" value="Genomic_DNA"/>
</dbReference>
<protein>
    <submittedName>
        <fullName evidence="3">Uncharacterized protein</fullName>
    </submittedName>
</protein>
<feature type="transmembrane region" description="Helical" evidence="1">
    <location>
        <begin position="69"/>
        <end position="88"/>
    </location>
</feature>
<evidence type="ECO:0000256" key="2">
    <source>
        <dbReference type="SAM" id="SignalP"/>
    </source>
</evidence>
<evidence type="ECO:0000313" key="4">
    <source>
        <dbReference type="Proteomes" id="UP001159427"/>
    </source>
</evidence>
<name>A0ABN8Q421_9CNID</name>
<keyword evidence="2" id="KW-0732">Signal</keyword>
<feature type="chain" id="PRO_5045665669" evidence="2">
    <location>
        <begin position="19"/>
        <end position="258"/>
    </location>
</feature>
<keyword evidence="1" id="KW-0472">Membrane</keyword>
<feature type="signal peptide" evidence="2">
    <location>
        <begin position="1"/>
        <end position="18"/>
    </location>
</feature>
<reference evidence="3 4" key="1">
    <citation type="submission" date="2022-05" db="EMBL/GenBank/DDBJ databases">
        <authorList>
            <consortium name="Genoscope - CEA"/>
            <person name="William W."/>
        </authorList>
    </citation>
    <scope>NUCLEOTIDE SEQUENCE [LARGE SCALE GENOMIC DNA]</scope>
</reference>
<keyword evidence="1" id="KW-1133">Transmembrane helix</keyword>
<evidence type="ECO:0000256" key="1">
    <source>
        <dbReference type="SAM" id="Phobius"/>
    </source>
</evidence>
<dbReference type="Proteomes" id="UP001159427">
    <property type="component" value="Unassembled WGS sequence"/>
</dbReference>
<keyword evidence="4" id="KW-1185">Reference proteome</keyword>
<comment type="caution">
    <text evidence="3">The sequence shown here is derived from an EMBL/GenBank/DDBJ whole genome shotgun (WGS) entry which is preliminary data.</text>
</comment>
<organism evidence="3 4">
    <name type="scientific">Porites evermanni</name>
    <dbReference type="NCBI Taxonomy" id="104178"/>
    <lineage>
        <taxon>Eukaryota</taxon>
        <taxon>Metazoa</taxon>
        <taxon>Cnidaria</taxon>
        <taxon>Anthozoa</taxon>
        <taxon>Hexacorallia</taxon>
        <taxon>Scleractinia</taxon>
        <taxon>Fungiina</taxon>
        <taxon>Poritidae</taxon>
        <taxon>Porites</taxon>
    </lineage>
</organism>